<sequence>MPPARRYTKRRNHTGDAAADPAVAADTATQISSLRLTSARIAPETNRHPRTTTTLLEHARGLVDDLPAIMCLFSQARLDQTRAITVTRMLHEAAERIDDFEPGTDRWLLTEAVIAAQAPGLTNHELQRLIERLLLELQPGSGTPAHEEARRSRHVQFEALADGMALITAMVPADIAQLLHGFVDAVADAERDRALENGTADLRTHDQRCADVFAALVTVAANGLRIPLATETPDTEDARDPRETGDFGNTDDADNTGDSQPSLPRQVAQAWQQFLARNGRRSTKTQLNVTITDATLLGLDNTPGLLEGHGPVAAGLARRLAVKPAQVNLIVAPGACTHPAAHSPEAPSTAWSDPGSSLTPEPAKSGAQSEGRRPGESGAQNKGRPPRQSSVQDQGRPPREPGVQSGGRPPRESGVQGERRPPRESGMQNEGHPPRQSSVQNQGRPPRGSGVHSESRRPGEPGSPQERCPAGLDHTLPGMNRYRPGRALTALLSALYPTCTFPGCTTPAARCDLDHLTPFDQGGVTCACNLRPSCRSHHRLKTFGRWSARAARPDEPYPLGSTIWSTPDGLQHHTPPPCLPGMPGWSLPALTSQPSEPAPSPLSRVDLMPAAERTARRTRTWQNDLNWWKDYKERLRRQAEQRARENPPPLPRPRHAPWGESKERLPGLGEPPY</sequence>
<feature type="region of interest" description="Disordered" evidence="1">
    <location>
        <begin position="1"/>
        <end position="24"/>
    </location>
</feature>
<gene>
    <name evidence="3" type="ORF">LR394_14940</name>
</gene>
<dbReference type="InterPro" id="IPR003870">
    <property type="entry name" value="DUF222"/>
</dbReference>
<reference evidence="3" key="1">
    <citation type="submission" date="2021-11" db="EMBL/GenBank/DDBJ databases">
        <title>Streptomyces corallinus and Kineosporia corallina sp. nov., two new coral-derived marine actinobacteria.</title>
        <authorList>
            <person name="Buangrab K."/>
            <person name="Sutthacheep M."/>
            <person name="Yeemin T."/>
            <person name="Harunari E."/>
            <person name="Igarashi Y."/>
            <person name="Sripreechasak P."/>
            <person name="Kanchanasin P."/>
            <person name="Tanasupawat S."/>
            <person name="Phongsopitanun W."/>
        </authorList>
    </citation>
    <scope>NUCLEOTIDE SEQUENCE</scope>
    <source>
        <strain evidence="3">JCM 31032</strain>
    </source>
</reference>
<evidence type="ECO:0000256" key="1">
    <source>
        <dbReference type="SAM" id="MobiDB-lite"/>
    </source>
</evidence>
<feature type="compositionally biased region" description="Basic and acidic residues" evidence="1">
    <location>
        <begin position="236"/>
        <end position="245"/>
    </location>
</feature>
<feature type="compositionally biased region" description="Basic and acidic residues" evidence="1">
    <location>
        <begin position="636"/>
        <end position="645"/>
    </location>
</feature>
<feature type="compositionally biased region" description="Basic residues" evidence="1">
    <location>
        <begin position="1"/>
        <end position="12"/>
    </location>
</feature>
<feature type="region of interest" description="Disordered" evidence="1">
    <location>
        <begin position="228"/>
        <end position="265"/>
    </location>
</feature>
<organism evidence="3 4">
    <name type="scientific">Kineosporia babensis</name>
    <dbReference type="NCBI Taxonomy" id="499548"/>
    <lineage>
        <taxon>Bacteria</taxon>
        <taxon>Bacillati</taxon>
        <taxon>Actinomycetota</taxon>
        <taxon>Actinomycetes</taxon>
        <taxon>Kineosporiales</taxon>
        <taxon>Kineosporiaceae</taxon>
        <taxon>Kineosporia</taxon>
    </lineage>
</organism>
<proteinExistence type="predicted"/>
<name>A0A9X1NC16_9ACTN</name>
<evidence type="ECO:0000313" key="3">
    <source>
        <dbReference type="EMBL" id="MCD5312202.1"/>
    </source>
</evidence>
<keyword evidence="4" id="KW-1185">Reference proteome</keyword>
<dbReference type="AlphaFoldDB" id="A0A9X1NC16"/>
<feature type="region of interest" description="Disordered" evidence="1">
    <location>
        <begin position="339"/>
        <end position="480"/>
    </location>
</feature>
<dbReference type="SMART" id="SM00507">
    <property type="entry name" value="HNHc"/>
    <property type="match status" value="1"/>
</dbReference>
<feature type="compositionally biased region" description="Low complexity" evidence="1">
    <location>
        <begin position="15"/>
        <end position="24"/>
    </location>
</feature>
<accession>A0A9X1NC16</accession>
<feature type="compositionally biased region" description="Polar residues" evidence="1">
    <location>
        <begin position="349"/>
        <end position="359"/>
    </location>
</feature>
<dbReference type="Gene3D" id="1.10.30.50">
    <property type="match status" value="1"/>
</dbReference>
<dbReference type="Proteomes" id="UP001138997">
    <property type="component" value="Unassembled WGS sequence"/>
</dbReference>
<evidence type="ECO:0000313" key="4">
    <source>
        <dbReference type="Proteomes" id="UP001138997"/>
    </source>
</evidence>
<evidence type="ECO:0000259" key="2">
    <source>
        <dbReference type="SMART" id="SM00507"/>
    </source>
</evidence>
<dbReference type="Pfam" id="PF02720">
    <property type="entry name" value="DUF222"/>
    <property type="match status" value="1"/>
</dbReference>
<feature type="domain" description="HNH nuclease" evidence="2">
    <location>
        <begin position="488"/>
        <end position="539"/>
    </location>
</feature>
<protein>
    <submittedName>
        <fullName evidence="3">DUF222 domain-containing protein</fullName>
    </submittedName>
</protein>
<dbReference type="RefSeq" id="WP_231442170.1">
    <property type="nucleotide sequence ID" value="NZ_JAJOMB010000007.1"/>
</dbReference>
<dbReference type="InterPro" id="IPR003615">
    <property type="entry name" value="HNH_nuc"/>
</dbReference>
<feature type="region of interest" description="Disordered" evidence="1">
    <location>
        <begin position="636"/>
        <end position="673"/>
    </location>
</feature>
<dbReference type="EMBL" id="JAJOMB010000007">
    <property type="protein sequence ID" value="MCD5312202.1"/>
    <property type="molecule type" value="Genomic_DNA"/>
</dbReference>
<comment type="caution">
    <text evidence="3">The sequence shown here is derived from an EMBL/GenBank/DDBJ whole genome shotgun (WGS) entry which is preliminary data.</text>
</comment>
<dbReference type="CDD" id="cd00085">
    <property type="entry name" value="HNHc"/>
    <property type="match status" value="1"/>
</dbReference>